<organism evidence="1 2">
    <name type="scientific">Paraburkholderia antibiotica</name>
    <dbReference type="NCBI Taxonomy" id="2728839"/>
    <lineage>
        <taxon>Bacteria</taxon>
        <taxon>Pseudomonadati</taxon>
        <taxon>Pseudomonadota</taxon>
        <taxon>Betaproteobacteria</taxon>
        <taxon>Burkholderiales</taxon>
        <taxon>Burkholderiaceae</taxon>
        <taxon>Paraburkholderia</taxon>
    </lineage>
</organism>
<dbReference type="AlphaFoldDB" id="A0A7Y0A1T9"/>
<keyword evidence="2" id="KW-1185">Reference proteome</keyword>
<comment type="caution">
    <text evidence="1">The sequence shown here is derived from an EMBL/GenBank/DDBJ whole genome shotgun (WGS) entry which is preliminary data.</text>
</comment>
<evidence type="ECO:0000313" key="1">
    <source>
        <dbReference type="EMBL" id="NML34947.1"/>
    </source>
</evidence>
<evidence type="ECO:0000313" key="2">
    <source>
        <dbReference type="Proteomes" id="UP000583127"/>
    </source>
</evidence>
<reference evidence="1 2" key="1">
    <citation type="submission" date="2020-04" db="EMBL/GenBank/DDBJ databases">
        <title>Paraburkholderia sp. G-4-1-8 isolated from soil.</title>
        <authorList>
            <person name="Dahal R.H."/>
        </authorList>
    </citation>
    <scope>NUCLEOTIDE SEQUENCE [LARGE SCALE GENOMIC DNA]</scope>
    <source>
        <strain evidence="1 2">G-4-1-8</strain>
    </source>
</reference>
<accession>A0A7Y0A1T9</accession>
<dbReference type="InterPro" id="IPR021808">
    <property type="entry name" value="DUF3383"/>
</dbReference>
<dbReference type="Pfam" id="PF11863">
    <property type="entry name" value="DUF3383"/>
    <property type="match status" value="2"/>
</dbReference>
<proteinExistence type="predicted"/>
<dbReference type="EMBL" id="JABBFZ010000027">
    <property type="protein sequence ID" value="NML34947.1"/>
    <property type="molecule type" value="Genomic_DNA"/>
</dbReference>
<sequence length="605" mass="62568">MANTLPVSRLINVTINMSPQAAQGANLNTGLIMGASTVIDTGERFRSYASASAVGTDFGMTAPEYLAASLYFQQVPQPSTLLVGRWAKTATSAKLKGGFTSVAAQAMSAWTVVSNGGFTVTIDGTVKNVTALDFTAQTNLNGVASVISTALGAAASCVWNANYSRFEITSATSGAGTTASGTITLAGLPANNDAVTIGGTVVTFVTGTPTGNQVQIGGTAAQTAANLQSFLQSSADVNISKCKYSTTLAATTITYASVGTAGNTFTLAKTSTNITVSGATLAGGVNASSITYATSPASGQDVSAQLGLTSTLASTPVNGVNAEQPVDAVSAMIGYAGTQFLGVSFADTSITNVQHLAVAVFIEADQKHLYGATSQEPAAVDPTQTSDLGYQMAQLGYKYSIVQYSSTSPYAVASLFGRLLTVNFNGNRTTITLDFKQEPGIVAESLNTTQANALDAKRYNYFVNFDNSTAIIQTGVTPSGIFIDSIYNAIWFRNRLQTDLYNALYLSPTKIPQTDAGNQQLAAVMEKSGDAALNNGYAGAGVWTSAGFGALNQGDTLSKGYYVYAPPISSQSTSDRQARKSVPFQMALLEAGAIHSVSLTVNVTR</sequence>
<dbReference type="Proteomes" id="UP000583127">
    <property type="component" value="Unassembled WGS sequence"/>
</dbReference>
<name>A0A7Y0A1T9_9BURK</name>
<dbReference type="RefSeq" id="WP_169501132.1">
    <property type="nucleotide sequence ID" value="NZ_JABBFZ010000027.1"/>
</dbReference>
<gene>
    <name evidence="1" type="ORF">HHL14_29505</name>
</gene>
<protein>
    <submittedName>
        <fullName evidence="1">DUF3383 family protein</fullName>
    </submittedName>
</protein>